<evidence type="ECO:0000313" key="1">
    <source>
        <dbReference type="EMBL" id="PJE62939.1"/>
    </source>
</evidence>
<dbReference type="AlphaFoldDB" id="A0A2M8KSR2"/>
<dbReference type="Proteomes" id="UP000229554">
    <property type="component" value="Unassembled WGS sequence"/>
</dbReference>
<protein>
    <submittedName>
        <fullName evidence="1">Uncharacterized protein</fullName>
    </submittedName>
</protein>
<organism evidence="1 2">
    <name type="scientific">Candidatus Roizmanbacteria bacterium CG10_big_fil_rev_8_21_14_0_10_39_6</name>
    <dbReference type="NCBI Taxonomy" id="1974853"/>
    <lineage>
        <taxon>Bacteria</taxon>
        <taxon>Candidatus Roizmaniibacteriota</taxon>
    </lineage>
</organism>
<sequence length="141" mass="15347">MDNEKRICISSAATRIQNSVAHGYGISQIFRENNERAHKWPFKDITHQIIAVAGLGALGVYAYTQANHMPGLPTPVQIVSGIAYVLPVASTTPFPSGTDVDIRTTVRLLKSDDIPPGAEGTTAVIWHDKKTGKEIGHRYNP</sequence>
<name>A0A2M8KSR2_9BACT</name>
<gene>
    <name evidence="1" type="ORF">COU88_02245</name>
</gene>
<evidence type="ECO:0000313" key="2">
    <source>
        <dbReference type="Proteomes" id="UP000229554"/>
    </source>
</evidence>
<dbReference type="EMBL" id="PFED01000095">
    <property type="protein sequence ID" value="PJE62939.1"/>
    <property type="molecule type" value="Genomic_DNA"/>
</dbReference>
<reference evidence="2" key="1">
    <citation type="submission" date="2017-09" db="EMBL/GenBank/DDBJ databases">
        <title>Depth-based differentiation of microbial function through sediment-hosted aquifers and enrichment of novel symbionts in the deep terrestrial subsurface.</title>
        <authorList>
            <person name="Probst A.J."/>
            <person name="Ladd B."/>
            <person name="Jarett J.K."/>
            <person name="Geller-Mcgrath D.E."/>
            <person name="Sieber C.M.K."/>
            <person name="Emerson J.B."/>
            <person name="Anantharaman K."/>
            <person name="Thomas B.C."/>
            <person name="Malmstrom R."/>
            <person name="Stieglmeier M."/>
            <person name="Klingl A."/>
            <person name="Woyke T."/>
            <person name="Ryan C.M."/>
            <person name="Banfield J.F."/>
        </authorList>
    </citation>
    <scope>NUCLEOTIDE SEQUENCE [LARGE SCALE GENOMIC DNA]</scope>
</reference>
<accession>A0A2M8KSR2</accession>
<proteinExistence type="predicted"/>
<comment type="caution">
    <text evidence="1">The sequence shown here is derived from an EMBL/GenBank/DDBJ whole genome shotgun (WGS) entry which is preliminary data.</text>
</comment>